<feature type="domain" description="MHD2" evidence="2">
    <location>
        <begin position="1"/>
        <end position="66"/>
    </location>
</feature>
<protein>
    <submittedName>
        <fullName evidence="3">BAI1-associated protein 3</fullName>
    </submittedName>
</protein>
<keyword evidence="4" id="KW-1185">Reference proteome</keyword>
<organism evidence="3 4">
    <name type="scientific">Stegodyphus mimosarum</name>
    <name type="common">African social velvet spider</name>
    <dbReference type="NCBI Taxonomy" id="407821"/>
    <lineage>
        <taxon>Eukaryota</taxon>
        <taxon>Metazoa</taxon>
        <taxon>Ecdysozoa</taxon>
        <taxon>Arthropoda</taxon>
        <taxon>Chelicerata</taxon>
        <taxon>Arachnida</taxon>
        <taxon>Araneae</taxon>
        <taxon>Araneomorphae</taxon>
        <taxon>Entelegynae</taxon>
        <taxon>Eresoidea</taxon>
        <taxon>Eresidae</taxon>
        <taxon>Stegodyphus</taxon>
    </lineage>
</organism>
<dbReference type="InterPro" id="IPR052095">
    <property type="entry name" value="UNC-13_domain"/>
</dbReference>
<feature type="non-terminal residue" evidence="3">
    <location>
        <position position="95"/>
    </location>
</feature>
<sequence length="95" mass="11377">MSRSNIGKEKSPFFHRLFTSLHMLAEFFHRDEYMLPVSEVQNAIYRELEKELSLQKAETTQLIDMYYLQRMKDQNKLHHAPFGSLTVNAYYDVMK</sequence>
<dbReference type="InterPro" id="IPR014772">
    <property type="entry name" value="Munc13_dom-2"/>
</dbReference>
<evidence type="ECO:0000313" key="3">
    <source>
        <dbReference type="EMBL" id="KFM63052.1"/>
    </source>
</evidence>
<name>A0A087TD63_STEMI</name>
<evidence type="ECO:0000256" key="1">
    <source>
        <dbReference type="ARBA" id="ARBA00022483"/>
    </source>
</evidence>
<dbReference type="AlphaFoldDB" id="A0A087TD63"/>
<accession>A0A087TD63</accession>
<reference evidence="3 4" key="1">
    <citation type="submission" date="2013-11" db="EMBL/GenBank/DDBJ databases">
        <title>Genome sequencing of Stegodyphus mimosarum.</title>
        <authorList>
            <person name="Bechsgaard J."/>
        </authorList>
    </citation>
    <scope>NUCLEOTIDE SEQUENCE [LARGE SCALE GENOMIC DNA]</scope>
</reference>
<proteinExistence type="predicted"/>
<dbReference type="EMBL" id="KK114669">
    <property type="protein sequence ID" value="KFM63052.1"/>
    <property type="molecule type" value="Genomic_DNA"/>
</dbReference>
<dbReference type="GO" id="GO:0006887">
    <property type="term" value="P:exocytosis"/>
    <property type="evidence" value="ECO:0007669"/>
    <property type="project" value="UniProtKB-KW"/>
</dbReference>
<dbReference type="PROSITE" id="PS51259">
    <property type="entry name" value="MHD2"/>
    <property type="match status" value="1"/>
</dbReference>
<dbReference type="GO" id="GO:0099503">
    <property type="term" value="C:secretory vesicle"/>
    <property type="evidence" value="ECO:0007669"/>
    <property type="project" value="TreeGrafter"/>
</dbReference>
<dbReference type="Proteomes" id="UP000054359">
    <property type="component" value="Unassembled WGS sequence"/>
</dbReference>
<dbReference type="PANTHER" id="PTHR45999">
    <property type="entry name" value="UNC-13-4A, ISOFORM B"/>
    <property type="match status" value="1"/>
</dbReference>
<gene>
    <name evidence="3" type="ORF">X975_20778</name>
</gene>
<evidence type="ECO:0000259" key="2">
    <source>
        <dbReference type="PROSITE" id="PS51259"/>
    </source>
</evidence>
<dbReference type="PANTHER" id="PTHR45999:SF4">
    <property type="entry name" value="UNC-13-4A, ISOFORM B"/>
    <property type="match status" value="1"/>
</dbReference>
<keyword evidence="1" id="KW-0268">Exocytosis</keyword>
<evidence type="ECO:0000313" key="4">
    <source>
        <dbReference type="Proteomes" id="UP000054359"/>
    </source>
</evidence>